<dbReference type="EMBL" id="HBUF01516660">
    <property type="protein sequence ID" value="CAG6747998.1"/>
    <property type="molecule type" value="Transcribed_RNA"/>
</dbReference>
<reference evidence="1" key="1">
    <citation type="submission" date="2021-05" db="EMBL/GenBank/DDBJ databases">
        <authorList>
            <person name="Alioto T."/>
            <person name="Alioto T."/>
            <person name="Gomez Garrido J."/>
        </authorList>
    </citation>
    <scope>NUCLEOTIDE SEQUENCE</scope>
</reference>
<name>A0A8D8ZHN4_9HEMI</name>
<accession>A0A8D8ZHN4</accession>
<sequence length="240" mass="26097">MTNLFSRYVSLSENDLTLLLLLLFDFCVTFPCLDSCVLKGLFSDMILHIPSRLNSIEFTVSTCPVRGRYTYQLPVSQENCIPAPTPAIKPTPPRCTVRFCSLLKFTNQLCSVWMVTFMEAATASGVSPSFKRLIAVSFSNTVTPLGSLLSLFPPPLLVLTIMGEIVTESSPLGVIVMGVNLLSIRVKHSTIEISEPSDEELRVISIGFVFFTGLTLMSTSSVSLLLGTGLTDGTLGLTDN</sequence>
<proteinExistence type="predicted"/>
<organism evidence="1">
    <name type="scientific">Cacopsylla melanoneura</name>
    <dbReference type="NCBI Taxonomy" id="428564"/>
    <lineage>
        <taxon>Eukaryota</taxon>
        <taxon>Metazoa</taxon>
        <taxon>Ecdysozoa</taxon>
        <taxon>Arthropoda</taxon>
        <taxon>Hexapoda</taxon>
        <taxon>Insecta</taxon>
        <taxon>Pterygota</taxon>
        <taxon>Neoptera</taxon>
        <taxon>Paraneoptera</taxon>
        <taxon>Hemiptera</taxon>
        <taxon>Sternorrhyncha</taxon>
        <taxon>Psylloidea</taxon>
        <taxon>Psyllidae</taxon>
        <taxon>Psyllinae</taxon>
        <taxon>Cacopsylla</taxon>
    </lineage>
</organism>
<evidence type="ECO:0000313" key="1">
    <source>
        <dbReference type="EMBL" id="CAG6747998.1"/>
    </source>
</evidence>
<protein>
    <submittedName>
        <fullName evidence="1">Uncharacterized protein</fullName>
    </submittedName>
</protein>
<dbReference type="AlphaFoldDB" id="A0A8D8ZHN4"/>